<dbReference type="PROSITE" id="PS50056">
    <property type="entry name" value="TYR_PHOSPHATASE_2"/>
    <property type="match status" value="1"/>
</dbReference>
<evidence type="ECO:0000256" key="2">
    <source>
        <dbReference type="ARBA" id="ARBA00013064"/>
    </source>
</evidence>
<dbReference type="InterPro" id="IPR008343">
    <property type="entry name" value="MKP"/>
</dbReference>
<dbReference type="GO" id="GO:0033550">
    <property type="term" value="F:MAP kinase tyrosine phosphatase activity"/>
    <property type="evidence" value="ECO:0000318"/>
    <property type="project" value="GO_Central"/>
</dbReference>
<dbReference type="GO" id="GO:0072327">
    <property type="term" value="P:vulval cell fate specification"/>
    <property type="evidence" value="ECO:0007669"/>
    <property type="project" value="EnsemblMetazoa"/>
</dbReference>
<dbReference type="GO" id="GO:0040026">
    <property type="term" value="P:positive regulation of vulval development"/>
    <property type="evidence" value="ECO:0007669"/>
    <property type="project" value="EnsemblMetazoa"/>
</dbReference>
<dbReference type="InterPro" id="IPR029021">
    <property type="entry name" value="Prot-tyrosine_phosphatase-like"/>
</dbReference>
<dbReference type="PRINTS" id="PR01908">
    <property type="entry name" value="ADSPHPHTASE"/>
</dbReference>
<dbReference type="GO" id="GO:0070373">
    <property type="term" value="P:negative regulation of ERK1 and ERK2 cascade"/>
    <property type="evidence" value="ECO:0000318"/>
    <property type="project" value="GO_Central"/>
</dbReference>
<sequence>MVLYLQMDATPSSSTAGEMELDAAGLARLSECMTTPQCILDCRVDGTPFRGATRVSFPEILLRRLSQGTYPLASINANLVIPGAAIVIVPDYQGPNVEVSRILRESLKKYGLSILILTGDPEDVIRAFPNLKGEEKKMKKDSAGFAIPTPLKPMEEEGTWPQVLNLKSLRIDPGQRATPVDRHKQVFPVQINEHLYLGNKEIASNKDFLNQIGITHVVNVTKNLDNFFENDGAFRYLRIPVDDNSSFNLSAFFPDAITFIESAAQSGGKVLVHCLAGISRSVTVCIAYLMSTHKWSLEHAYDQVLRCNGSIAPNFHFMGQLSEFESTLCLADSARSPHPPPSPACGIEVVKSNFFPPSSPSFKE</sequence>
<dbReference type="GO" id="GO:0005829">
    <property type="term" value="C:cytosol"/>
    <property type="evidence" value="ECO:0000318"/>
    <property type="project" value="GO_Central"/>
</dbReference>
<evidence type="ECO:0000256" key="3">
    <source>
        <dbReference type="ARBA" id="ARBA00022801"/>
    </source>
</evidence>
<protein>
    <recommendedName>
        <fullName evidence="2">protein-tyrosine-phosphatase</fullName>
        <ecNumber evidence="2">3.1.3.48</ecNumber>
    </recommendedName>
</protein>
<reference evidence="5" key="2">
    <citation type="submission" date="2022-06" db="UniProtKB">
        <authorList>
            <consortium name="EnsemblMetazoa"/>
        </authorList>
    </citation>
    <scope>IDENTIFICATION</scope>
    <source>
        <strain evidence="5">PS312</strain>
    </source>
</reference>
<accession>A0A2A6CBD7</accession>
<dbReference type="GO" id="GO:0048599">
    <property type="term" value="P:oocyte development"/>
    <property type="evidence" value="ECO:0007669"/>
    <property type="project" value="EnsemblMetazoa"/>
</dbReference>
<keyword evidence="3" id="KW-0378">Hydrolase</keyword>
<reference evidence="6" key="1">
    <citation type="journal article" date="2008" name="Nat. Genet.">
        <title>The Pristionchus pacificus genome provides a unique perspective on nematode lifestyle and parasitism.</title>
        <authorList>
            <person name="Dieterich C."/>
            <person name="Clifton S.W."/>
            <person name="Schuster L.N."/>
            <person name="Chinwalla A."/>
            <person name="Delehaunty K."/>
            <person name="Dinkelacker I."/>
            <person name="Fulton L."/>
            <person name="Fulton R."/>
            <person name="Godfrey J."/>
            <person name="Minx P."/>
            <person name="Mitreva M."/>
            <person name="Roeseler W."/>
            <person name="Tian H."/>
            <person name="Witte H."/>
            <person name="Yang S.P."/>
            <person name="Wilson R.K."/>
            <person name="Sommer R.J."/>
        </authorList>
    </citation>
    <scope>NUCLEOTIDE SEQUENCE [LARGE SCALE GENOMIC DNA]</scope>
    <source>
        <strain evidence="6">PS312</strain>
    </source>
</reference>
<organism evidence="5 6">
    <name type="scientific">Pristionchus pacificus</name>
    <name type="common">Parasitic nematode worm</name>
    <dbReference type="NCBI Taxonomy" id="54126"/>
    <lineage>
        <taxon>Eukaryota</taxon>
        <taxon>Metazoa</taxon>
        <taxon>Ecdysozoa</taxon>
        <taxon>Nematoda</taxon>
        <taxon>Chromadorea</taxon>
        <taxon>Rhabditida</taxon>
        <taxon>Rhabditina</taxon>
        <taxon>Diplogasteromorpha</taxon>
        <taxon>Diplogasteroidea</taxon>
        <taxon>Neodiplogasteridae</taxon>
        <taxon>Pristionchus</taxon>
    </lineage>
</organism>
<dbReference type="PROSITE" id="PS50054">
    <property type="entry name" value="TYR_PHOSPHATASE_DUAL"/>
    <property type="match status" value="1"/>
</dbReference>
<dbReference type="GO" id="GO:0007219">
    <property type="term" value="P:Notch signaling pathway"/>
    <property type="evidence" value="ECO:0007669"/>
    <property type="project" value="EnsemblMetazoa"/>
</dbReference>
<keyword evidence="4" id="KW-0904">Protein phosphatase</keyword>
<dbReference type="InterPro" id="IPR000340">
    <property type="entry name" value="Dual-sp_phosphatase_cat-dom"/>
</dbReference>
<dbReference type="Proteomes" id="UP000005239">
    <property type="component" value="Unassembled WGS sequence"/>
</dbReference>
<dbReference type="GO" id="GO:0009792">
    <property type="term" value="P:embryo development ending in birth or egg hatching"/>
    <property type="evidence" value="ECO:0007669"/>
    <property type="project" value="EnsemblMetazoa"/>
</dbReference>
<dbReference type="SMART" id="SM00195">
    <property type="entry name" value="DSPc"/>
    <property type="match status" value="1"/>
</dbReference>
<dbReference type="PANTHER" id="PTHR10159:SF519">
    <property type="entry name" value="DUAL SPECIFICITY PROTEIN PHOSPHATASE MPK3"/>
    <property type="match status" value="1"/>
</dbReference>
<evidence type="ECO:0000256" key="1">
    <source>
        <dbReference type="ARBA" id="ARBA00008601"/>
    </source>
</evidence>
<dbReference type="GO" id="GO:0005737">
    <property type="term" value="C:cytoplasm"/>
    <property type="evidence" value="ECO:0000318"/>
    <property type="project" value="GO_Central"/>
</dbReference>
<dbReference type="PANTHER" id="PTHR10159">
    <property type="entry name" value="DUAL SPECIFICITY PROTEIN PHOSPHATASE"/>
    <property type="match status" value="1"/>
</dbReference>
<evidence type="ECO:0000313" key="6">
    <source>
        <dbReference type="Proteomes" id="UP000005239"/>
    </source>
</evidence>
<dbReference type="GO" id="GO:0046580">
    <property type="term" value="P:negative regulation of Ras protein signal transduction"/>
    <property type="evidence" value="ECO:0007669"/>
    <property type="project" value="EnsemblMetazoa"/>
</dbReference>
<dbReference type="AlphaFoldDB" id="A0A2A6CBD7"/>
<comment type="similarity">
    <text evidence="1">Belongs to the protein-tyrosine phosphatase family. Non-receptor class dual specificity subfamily.</text>
</comment>
<dbReference type="Gene3D" id="3.90.190.10">
    <property type="entry name" value="Protein tyrosine phosphatase superfamily"/>
    <property type="match status" value="1"/>
</dbReference>
<dbReference type="EC" id="3.1.3.48" evidence="2"/>
<dbReference type="GO" id="GO:0051447">
    <property type="term" value="P:negative regulation of meiotic cell cycle"/>
    <property type="evidence" value="ECO:0007669"/>
    <property type="project" value="EnsemblMetazoa"/>
</dbReference>
<dbReference type="InterPro" id="IPR020422">
    <property type="entry name" value="TYR_PHOSPHATASE_DUAL_dom"/>
</dbReference>
<proteinExistence type="inferred from homology"/>
<keyword evidence="6" id="KW-1185">Reference proteome</keyword>
<dbReference type="GO" id="GO:0042659">
    <property type="term" value="P:regulation of cell fate specification"/>
    <property type="evidence" value="ECO:0007669"/>
    <property type="project" value="EnsemblMetazoa"/>
</dbReference>
<dbReference type="GO" id="GO:0008330">
    <property type="term" value="F:protein tyrosine/threonine phosphatase activity"/>
    <property type="evidence" value="ECO:0000318"/>
    <property type="project" value="GO_Central"/>
</dbReference>
<evidence type="ECO:0000313" key="5">
    <source>
        <dbReference type="EnsemblMetazoa" id="PPA07358.1"/>
    </source>
</evidence>
<dbReference type="PRINTS" id="PR01764">
    <property type="entry name" value="MAPKPHPHTASE"/>
</dbReference>
<dbReference type="InterPro" id="IPR000387">
    <property type="entry name" value="Tyr_Pase_dom"/>
</dbReference>
<accession>A0A8R1U951</accession>
<dbReference type="EnsemblMetazoa" id="PPA07358.1">
    <property type="protein sequence ID" value="PPA07358.1"/>
    <property type="gene ID" value="WBGene00096912"/>
</dbReference>
<dbReference type="OrthoDB" id="165342at2759"/>
<dbReference type="GO" id="GO:0017017">
    <property type="term" value="F:MAP kinase tyrosine/serine/threonine phosphatase activity"/>
    <property type="evidence" value="ECO:0000318"/>
    <property type="project" value="GO_Central"/>
</dbReference>
<dbReference type="SUPFAM" id="SSF52799">
    <property type="entry name" value="(Phosphotyrosine protein) phosphatases II"/>
    <property type="match status" value="1"/>
</dbReference>
<dbReference type="GO" id="GO:0007165">
    <property type="term" value="P:signal transduction"/>
    <property type="evidence" value="ECO:0000318"/>
    <property type="project" value="GO_Central"/>
</dbReference>
<dbReference type="Pfam" id="PF00782">
    <property type="entry name" value="DSPc"/>
    <property type="match status" value="1"/>
</dbReference>
<gene>
    <name evidence="5" type="primary">WBGene00096912</name>
</gene>
<evidence type="ECO:0000256" key="4">
    <source>
        <dbReference type="ARBA" id="ARBA00022912"/>
    </source>
</evidence>
<dbReference type="GO" id="GO:0005886">
    <property type="term" value="C:plasma membrane"/>
    <property type="evidence" value="ECO:0007669"/>
    <property type="project" value="EnsemblMetazoa"/>
</dbReference>
<name>A0A2A6CBD7_PRIPA</name>